<dbReference type="SMART" id="SM00460">
    <property type="entry name" value="TGc"/>
    <property type="match status" value="1"/>
</dbReference>
<dbReference type="PROSITE" id="PS51170">
    <property type="entry name" value="CW"/>
    <property type="match status" value="1"/>
</dbReference>
<dbReference type="SUPFAM" id="SSF54001">
    <property type="entry name" value="Cysteine proteinases"/>
    <property type="match status" value="1"/>
</dbReference>
<dbReference type="Proteomes" id="UP000005178">
    <property type="component" value="Unassembled WGS sequence"/>
</dbReference>
<dbReference type="Pfam" id="PF01473">
    <property type="entry name" value="Choline_bind_1"/>
    <property type="match status" value="3"/>
</dbReference>
<dbReference type="eggNOG" id="COG5263">
    <property type="taxonomic scope" value="Bacteria"/>
</dbReference>
<organism evidence="4 5">
    <name type="scientific">Anaerofustis stercorihominis DSM 17244</name>
    <dbReference type="NCBI Taxonomy" id="445971"/>
    <lineage>
        <taxon>Bacteria</taxon>
        <taxon>Bacillati</taxon>
        <taxon>Bacillota</taxon>
        <taxon>Clostridia</taxon>
        <taxon>Eubacteriales</taxon>
        <taxon>Eubacteriaceae</taxon>
        <taxon>Anaerofustis</taxon>
    </lineage>
</organism>
<dbReference type="SUPFAM" id="SSF69360">
    <property type="entry name" value="Cell wall binding repeat"/>
    <property type="match status" value="1"/>
</dbReference>
<evidence type="ECO:0000313" key="4">
    <source>
        <dbReference type="EMBL" id="EDS72272.1"/>
    </source>
</evidence>
<dbReference type="OrthoDB" id="1828576at2"/>
<dbReference type="RefSeq" id="WP_007050742.1">
    <property type="nucleotide sequence ID" value="NZ_DS560019.1"/>
</dbReference>
<dbReference type="EMBL" id="ABIL02000006">
    <property type="protein sequence ID" value="EDS72272.1"/>
    <property type="molecule type" value="Genomic_DNA"/>
</dbReference>
<dbReference type="InterPro" id="IPR018337">
    <property type="entry name" value="Cell_wall/Cho-bd_repeat"/>
</dbReference>
<name>B1C9A8_9FIRM</name>
<proteinExistence type="predicted"/>
<reference evidence="4" key="1">
    <citation type="submission" date="2008-01" db="EMBL/GenBank/DDBJ databases">
        <authorList>
            <person name="Fulton L."/>
            <person name="Clifton S."/>
            <person name="Fulton B."/>
            <person name="Xu J."/>
            <person name="Minx P."/>
            <person name="Pepin K.H."/>
            <person name="Johnson M."/>
            <person name="Thiruvilangam P."/>
            <person name="Bhonagiri V."/>
            <person name="Nash W.E."/>
            <person name="Mardis E.R."/>
            <person name="Wilson R.K."/>
        </authorList>
    </citation>
    <scope>NUCLEOTIDE SEQUENCE [LARGE SCALE GENOMIC DNA]</scope>
    <source>
        <strain evidence="4">DSM 17244</strain>
    </source>
</reference>
<dbReference type="Pfam" id="PF01841">
    <property type="entry name" value="Transglut_core"/>
    <property type="match status" value="1"/>
</dbReference>
<dbReference type="STRING" id="445971.ANASTE_01983"/>
<dbReference type="HOGENOM" id="CLU_881779_0_0_9"/>
<keyword evidence="5" id="KW-1185">Reference proteome</keyword>
<protein>
    <submittedName>
        <fullName evidence="4">Cell wall-binding repeat protein</fullName>
    </submittedName>
</protein>
<sequence>MQTGFIKIDGKMYYFDPNLKDENDIEGLKFIPSKSGIYLKAGKFYYFSADGIVKEVSKSGIYKIDNKYYYIYSNNSIYKSSTSGKKKIGNKYYYIYSNGTVFVGGWKKINNKNHYFTTSGAKIGWAKIGKYYYYFSSTGILNVNTIVGKYYVNKSGKRITTKTSMEAVKLVNKISKNKKNNTKAKKLKACYNYIYKTYKYKRSYAKPTSKGKNWTSYYAYQMYKKKKGNCYNYASSFAYCAKVLGYDARVVTGKIVALGGGMTPHGWVEIKHSNGKLYLYDPNMQKNYKNINSYQRTYKKPPFGIKKQKVYPINL</sequence>
<comment type="caution">
    <text evidence="4">The sequence shown here is derived from an EMBL/GenBank/DDBJ whole genome shotgun (WGS) entry which is preliminary data.</text>
</comment>
<feature type="domain" description="Transglutaminase-like" evidence="3">
    <location>
        <begin position="222"/>
        <end position="284"/>
    </location>
</feature>
<evidence type="ECO:0000313" key="5">
    <source>
        <dbReference type="Proteomes" id="UP000005178"/>
    </source>
</evidence>
<dbReference type="eggNOG" id="COG1305">
    <property type="taxonomic scope" value="Bacteria"/>
</dbReference>
<dbReference type="Gene3D" id="2.10.270.10">
    <property type="entry name" value="Cholin Binding"/>
    <property type="match status" value="2"/>
</dbReference>
<accession>B1C9A8</accession>
<dbReference type="InterPro" id="IPR002931">
    <property type="entry name" value="Transglutaminase-like"/>
</dbReference>
<evidence type="ECO:0000256" key="1">
    <source>
        <dbReference type="ARBA" id="ARBA00022737"/>
    </source>
</evidence>
<dbReference type="Gene3D" id="3.10.620.30">
    <property type="match status" value="1"/>
</dbReference>
<feature type="repeat" description="Cell wall-binding" evidence="2">
    <location>
        <begin position="2"/>
        <end position="21"/>
    </location>
</feature>
<keyword evidence="1" id="KW-0677">Repeat</keyword>
<dbReference type="InterPro" id="IPR038765">
    <property type="entry name" value="Papain-like_cys_pep_sf"/>
</dbReference>
<evidence type="ECO:0000256" key="2">
    <source>
        <dbReference type="PROSITE-ProRule" id="PRU00591"/>
    </source>
</evidence>
<dbReference type="GeneID" id="98001017"/>
<reference evidence="4" key="2">
    <citation type="submission" date="2013-08" db="EMBL/GenBank/DDBJ databases">
        <title>Draft genome sequence of Anaerofustis stercorihominis (DSM 17244).</title>
        <authorList>
            <person name="Sudarsanam P."/>
            <person name="Ley R."/>
            <person name="Guruge J."/>
            <person name="Turnbaugh P.J."/>
            <person name="Mahowald M."/>
            <person name="Liep D."/>
            <person name="Gordon J."/>
        </authorList>
    </citation>
    <scope>NUCLEOTIDE SEQUENCE</scope>
    <source>
        <strain evidence="4">DSM 17244</strain>
    </source>
</reference>
<evidence type="ECO:0000259" key="3">
    <source>
        <dbReference type="SMART" id="SM00460"/>
    </source>
</evidence>
<dbReference type="AlphaFoldDB" id="B1C9A8"/>
<gene>
    <name evidence="4" type="ORF">ANASTE_01983</name>
</gene>